<evidence type="ECO:0000313" key="2">
    <source>
        <dbReference type="EMBL" id="SET75099.1"/>
    </source>
</evidence>
<organism evidence="2 3">
    <name type="scientific">[Clostridium] aminophilum</name>
    <dbReference type="NCBI Taxonomy" id="1526"/>
    <lineage>
        <taxon>Bacteria</taxon>
        <taxon>Bacillati</taxon>
        <taxon>Bacillota</taxon>
        <taxon>Clostridia</taxon>
        <taxon>Lachnospirales</taxon>
        <taxon>Lachnospiraceae</taxon>
    </lineage>
</organism>
<dbReference type="NCBIfam" id="NF006871">
    <property type="entry name" value="PRK09367.1"/>
    <property type="match status" value="1"/>
</dbReference>
<evidence type="ECO:0000256" key="1">
    <source>
        <dbReference type="ARBA" id="ARBA00023239"/>
    </source>
</evidence>
<gene>
    <name evidence="2" type="ORF">SAMN04487771_10392</name>
</gene>
<dbReference type="Proteomes" id="UP000199820">
    <property type="component" value="Unassembled WGS sequence"/>
</dbReference>
<dbReference type="STRING" id="1526.SAMN02910262_01868"/>
<dbReference type="InterPro" id="IPR001106">
    <property type="entry name" value="Aromatic_Lyase"/>
</dbReference>
<dbReference type="RefSeq" id="WP_074650006.1">
    <property type="nucleotide sequence ID" value="NZ_FOIL01000039.1"/>
</dbReference>
<dbReference type="Gene3D" id="1.10.275.10">
    <property type="entry name" value="Fumarase/aspartase (N-terminal domain)"/>
    <property type="match status" value="1"/>
</dbReference>
<dbReference type="AlphaFoldDB" id="A0A1I0GVD2"/>
<dbReference type="OrthoDB" id="9806955at2"/>
<dbReference type="CDD" id="cd00332">
    <property type="entry name" value="PAL-HAL"/>
    <property type="match status" value="1"/>
</dbReference>
<dbReference type="FunFam" id="1.10.275.10:FF:000005">
    <property type="entry name" value="Histidine ammonia-lyase"/>
    <property type="match status" value="1"/>
</dbReference>
<protein>
    <submittedName>
        <fullName evidence="2">Histidine ammonia-lyase</fullName>
    </submittedName>
</protein>
<dbReference type="Gene3D" id="1.20.200.10">
    <property type="entry name" value="Fumarase/aspartase (Central domain)"/>
    <property type="match status" value="1"/>
</dbReference>
<reference evidence="2 3" key="1">
    <citation type="submission" date="2016-10" db="EMBL/GenBank/DDBJ databases">
        <authorList>
            <person name="de Groot N.N."/>
        </authorList>
    </citation>
    <scope>NUCLEOTIDE SEQUENCE [LARGE SCALE GENOMIC DNA]</scope>
    <source>
        <strain evidence="2 3">KH1P1</strain>
    </source>
</reference>
<evidence type="ECO:0000313" key="3">
    <source>
        <dbReference type="Proteomes" id="UP000199820"/>
    </source>
</evidence>
<keyword evidence="1 2" id="KW-0456">Lyase</keyword>
<dbReference type="InterPro" id="IPR008948">
    <property type="entry name" value="L-Aspartase-like"/>
</dbReference>
<name>A0A1I0GVD2_9FIRM</name>
<dbReference type="InterPro" id="IPR024083">
    <property type="entry name" value="Fumarase/histidase_N"/>
</dbReference>
<accession>A0A1I0GVD2</accession>
<dbReference type="SUPFAM" id="SSF48557">
    <property type="entry name" value="L-aspartase-like"/>
    <property type="match status" value="1"/>
</dbReference>
<dbReference type="EMBL" id="FOIL01000039">
    <property type="protein sequence ID" value="SET75099.1"/>
    <property type="molecule type" value="Genomic_DNA"/>
</dbReference>
<dbReference type="eggNOG" id="COG2986">
    <property type="taxonomic scope" value="Bacteria"/>
</dbReference>
<dbReference type="PANTHER" id="PTHR10362">
    <property type="entry name" value="HISTIDINE AMMONIA-LYASE"/>
    <property type="match status" value="1"/>
</dbReference>
<keyword evidence="3" id="KW-1185">Reference proteome</keyword>
<sequence>MDNCIELGGKLTLEEFIRIVRGHVPVRFSGEYRERVNRSRELVEQWTAEERVMYGVTTGFGALCTKTISKEEAAQLQRNILLSHSVSVGEPLPEEAVRGTMLMVLQNLGQGYSGVRLELLEMYREFLNRDLTPWAPGDGSVGYLCPEAHMALVLLGEGKATWKGELLDGREALKRAGLAPITLASKEGLALISGTTSVTAMGAIAVYDMIQAAKSADVIGACSLENCRGLLAAFDERVMSVRPHPEQKGCAENVRTVLAGSKVIENAKTSHLQDALSLRCIPQLHGAVKKTLYDAKRTIETEMNSCCDNPTIWPEAGAEDVISACNCDSSYVGLEMDSCSIAAVMLAKMSERRNNRMIDGNTSGLPAFLIRNPGLNSGLMVPQYTQAGLINRMRVLAYPASVDNTPTCMNQEDYVAMGYTAARKACEMVQKLEYVLAIELLTDYEAQAFREPAETIAAVTEAVYRRIEERVPVLKEDEFLYPHIEFLRQMIHSGELLRITEAITGPLQ</sequence>
<dbReference type="GO" id="GO:0016841">
    <property type="term" value="F:ammonia-lyase activity"/>
    <property type="evidence" value="ECO:0007669"/>
    <property type="project" value="UniProtKB-ARBA"/>
</dbReference>
<proteinExistence type="predicted"/>
<dbReference type="Pfam" id="PF00221">
    <property type="entry name" value="Lyase_aromatic"/>
    <property type="match status" value="1"/>
</dbReference>